<accession>A0A1X0P0B2</accession>
<dbReference type="Gene3D" id="3.40.50.720">
    <property type="entry name" value="NAD(P)-binding Rossmann-like Domain"/>
    <property type="match status" value="1"/>
</dbReference>
<dbReference type="InterPro" id="IPR036291">
    <property type="entry name" value="NAD(P)-bd_dom_sf"/>
</dbReference>
<evidence type="ECO:0000256" key="1">
    <source>
        <dbReference type="ARBA" id="ARBA00023002"/>
    </source>
</evidence>
<evidence type="ECO:0000259" key="2">
    <source>
        <dbReference type="SMART" id="SM00829"/>
    </source>
</evidence>
<dbReference type="FunFam" id="3.40.50.720:FF:000121">
    <property type="entry name" value="Prostaglandin reductase 2"/>
    <property type="match status" value="1"/>
</dbReference>
<dbReference type="EMBL" id="NBCO01000008">
    <property type="protein sequence ID" value="ORC90355.1"/>
    <property type="molecule type" value="Genomic_DNA"/>
</dbReference>
<dbReference type="GO" id="GO:0016491">
    <property type="term" value="F:oxidoreductase activity"/>
    <property type="evidence" value="ECO:0007669"/>
    <property type="project" value="UniProtKB-KW"/>
</dbReference>
<dbReference type="PANTHER" id="PTHR43677:SF3">
    <property type="entry name" value="PROSTAGLANDIN REDUCTASE 3"/>
    <property type="match status" value="1"/>
</dbReference>
<keyword evidence="4" id="KW-1185">Reference proteome</keyword>
<dbReference type="STRING" id="67003.A0A1X0P0B2"/>
<dbReference type="VEuPathDB" id="TriTrypDB:TM35_000081530"/>
<reference evidence="3 4" key="1">
    <citation type="submission" date="2017-03" db="EMBL/GenBank/DDBJ databases">
        <title>An alternative strategy for trypanosome survival in the mammalian bloodstream revealed through genome and transcriptome analysis of the ubiquitous bovine parasite Trypanosoma (Megatrypanum) theileri.</title>
        <authorList>
            <person name="Kelly S."/>
            <person name="Ivens A."/>
            <person name="Mott A."/>
            <person name="O'Neill E."/>
            <person name="Emms D."/>
            <person name="Macleod O."/>
            <person name="Voorheis P."/>
            <person name="Matthews J."/>
            <person name="Matthews K."/>
            <person name="Carrington M."/>
        </authorList>
    </citation>
    <scope>NUCLEOTIDE SEQUENCE [LARGE SCALE GENOMIC DNA]</scope>
    <source>
        <strain evidence="3">Edinburgh</strain>
    </source>
</reference>
<sequence>MASFPKGFKKIVATKLTPRFRDAVEIRVTDGPPVLKPTEVFVKNFFVGINASDVNFTAGKYKPDAKPPFDCGFEALGEVVALGGNVKEITLGDAVVTRCYGAFAEYQVVPSRQTKKVPSLKKEWLPLDLSGITASISLEEVVKPLPGEVAVVTAAAGGTGQFAVQLLKNLYRCRVIGITSSFLKESFLKEIGCDNIIVEERESIDEGLKKFAPTGINLAYESVGGETFEAIVNNISLRGRILSIGSISGYNNGSSWIQHSSNYTPIQTRLLSKSATLHTFFLPHFAKYDKRHFSNLCRLCETGQIRSFVDLFPSKGLEAIPDAVDYMYQRKNKGKIVVEL</sequence>
<protein>
    <submittedName>
        <fullName evidence="3">Oxidoreductase</fullName>
    </submittedName>
</protein>
<comment type="caution">
    <text evidence="3">The sequence shown here is derived from an EMBL/GenBank/DDBJ whole genome shotgun (WGS) entry which is preliminary data.</text>
</comment>
<dbReference type="Gene3D" id="3.90.180.10">
    <property type="entry name" value="Medium-chain alcohol dehydrogenases, catalytic domain"/>
    <property type="match status" value="1"/>
</dbReference>
<dbReference type="GeneID" id="39983798"/>
<proteinExistence type="predicted"/>
<dbReference type="SUPFAM" id="SSF51735">
    <property type="entry name" value="NAD(P)-binding Rossmann-fold domains"/>
    <property type="match status" value="1"/>
</dbReference>
<dbReference type="Proteomes" id="UP000192257">
    <property type="component" value="Unassembled WGS sequence"/>
</dbReference>
<dbReference type="InterPro" id="IPR051397">
    <property type="entry name" value="Zn-ADH-like_protein"/>
</dbReference>
<dbReference type="InterPro" id="IPR013154">
    <property type="entry name" value="ADH-like_N"/>
</dbReference>
<dbReference type="Pfam" id="PF00107">
    <property type="entry name" value="ADH_zinc_N"/>
    <property type="match status" value="1"/>
</dbReference>
<dbReference type="SMART" id="SM00829">
    <property type="entry name" value="PKS_ER"/>
    <property type="match status" value="1"/>
</dbReference>
<name>A0A1X0P0B2_9TRYP</name>
<evidence type="ECO:0000313" key="4">
    <source>
        <dbReference type="Proteomes" id="UP000192257"/>
    </source>
</evidence>
<dbReference type="InterPro" id="IPR011032">
    <property type="entry name" value="GroES-like_sf"/>
</dbReference>
<dbReference type="Pfam" id="PF08240">
    <property type="entry name" value="ADH_N"/>
    <property type="match status" value="1"/>
</dbReference>
<keyword evidence="1" id="KW-0560">Oxidoreductase</keyword>
<organism evidence="3 4">
    <name type="scientific">Trypanosoma theileri</name>
    <dbReference type="NCBI Taxonomy" id="67003"/>
    <lineage>
        <taxon>Eukaryota</taxon>
        <taxon>Discoba</taxon>
        <taxon>Euglenozoa</taxon>
        <taxon>Kinetoplastea</taxon>
        <taxon>Metakinetoplastina</taxon>
        <taxon>Trypanosomatida</taxon>
        <taxon>Trypanosomatidae</taxon>
        <taxon>Trypanosoma</taxon>
    </lineage>
</organism>
<dbReference type="RefSeq" id="XP_028884421.1">
    <property type="nucleotide sequence ID" value="XM_029024018.1"/>
</dbReference>
<dbReference type="PANTHER" id="PTHR43677">
    <property type="entry name" value="SHORT-CHAIN DEHYDROGENASE/REDUCTASE"/>
    <property type="match status" value="1"/>
</dbReference>
<feature type="domain" description="Enoyl reductase (ER)" evidence="2">
    <location>
        <begin position="19"/>
        <end position="338"/>
    </location>
</feature>
<dbReference type="InterPro" id="IPR020843">
    <property type="entry name" value="ER"/>
</dbReference>
<dbReference type="GO" id="GO:0005739">
    <property type="term" value="C:mitochondrion"/>
    <property type="evidence" value="ECO:0007669"/>
    <property type="project" value="TreeGrafter"/>
</dbReference>
<dbReference type="SUPFAM" id="SSF50129">
    <property type="entry name" value="GroES-like"/>
    <property type="match status" value="1"/>
</dbReference>
<dbReference type="InterPro" id="IPR013149">
    <property type="entry name" value="ADH-like_C"/>
</dbReference>
<gene>
    <name evidence="3" type="ORF">TM35_000081530</name>
</gene>
<dbReference type="OrthoDB" id="9992527at2759"/>
<dbReference type="AlphaFoldDB" id="A0A1X0P0B2"/>
<evidence type="ECO:0000313" key="3">
    <source>
        <dbReference type="EMBL" id="ORC90355.1"/>
    </source>
</evidence>